<evidence type="ECO:0000313" key="11">
    <source>
        <dbReference type="EMBL" id="CAG2195777.1"/>
    </source>
</evidence>
<dbReference type="AlphaFoldDB" id="A0A8S3QME6"/>
<evidence type="ECO:0000256" key="10">
    <source>
        <dbReference type="SAM" id="Phobius"/>
    </source>
</evidence>
<name>A0A8S3QME6_MYTED</name>
<keyword evidence="8 10" id="KW-0472">Membrane</keyword>
<evidence type="ECO:0000256" key="3">
    <source>
        <dbReference type="ARBA" id="ARBA00022490"/>
    </source>
</evidence>
<keyword evidence="4 10" id="KW-0812">Transmembrane</keyword>
<evidence type="ECO:0000256" key="8">
    <source>
        <dbReference type="ARBA" id="ARBA00023136"/>
    </source>
</evidence>
<organism evidence="11 12">
    <name type="scientific">Mytilus edulis</name>
    <name type="common">Blue mussel</name>
    <dbReference type="NCBI Taxonomy" id="6550"/>
    <lineage>
        <taxon>Eukaryota</taxon>
        <taxon>Metazoa</taxon>
        <taxon>Spiralia</taxon>
        <taxon>Lophotrochozoa</taxon>
        <taxon>Mollusca</taxon>
        <taxon>Bivalvia</taxon>
        <taxon>Autobranchia</taxon>
        <taxon>Pteriomorphia</taxon>
        <taxon>Mytilida</taxon>
        <taxon>Mytiloidea</taxon>
        <taxon>Mytilidae</taxon>
        <taxon>Mytilinae</taxon>
        <taxon>Mytilus</taxon>
    </lineage>
</organism>
<keyword evidence="7" id="KW-0333">Golgi apparatus</keyword>
<dbReference type="OrthoDB" id="10036464at2759"/>
<keyword evidence="3" id="KW-0963">Cytoplasm</keyword>
<evidence type="ECO:0000256" key="6">
    <source>
        <dbReference type="ARBA" id="ARBA00022989"/>
    </source>
</evidence>
<keyword evidence="6 10" id="KW-1133">Transmembrane helix</keyword>
<evidence type="ECO:0000256" key="5">
    <source>
        <dbReference type="ARBA" id="ARBA00022968"/>
    </source>
</evidence>
<dbReference type="InterPro" id="IPR038757">
    <property type="entry name" value="BRAP"/>
</dbReference>
<accession>A0A8S3QME6</accession>
<comment type="subcellular location">
    <subcellularLocation>
        <location evidence="2">Cytoplasm</location>
    </subcellularLocation>
    <subcellularLocation>
        <location evidence="1">Golgi apparatus membrane</location>
        <topology evidence="1">Single-pass type II membrane protein</topology>
    </subcellularLocation>
</comment>
<feature type="transmembrane region" description="Helical" evidence="10">
    <location>
        <begin position="70"/>
        <end position="91"/>
    </location>
</feature>
<evidence type="ECO:0000256" key="4">
    <source>
        <dbReference type="ARBA" id="ARBA00022692"/>
    </source>
</evidence>
<dbReference type="EMBL" id="CAJPWZ010000533">
    <property type="protein sequence ID" value="CAG2195777.1"/>
    <property type="molecule type" value="Genomic_DNA"/>
</dbReference>
<keyword evidence="9" id="KW-0175">Coiled coil</keyword>
<sequence>MDTEAVEFMFFLKRNVSELKRLGSEWGMTTDEINACIDKALENEADVPRENENRITAMEIWLRFSQGVKVMFKVILITFTVLFCVFMLASYHEATGNYVMKVLQPYGYDVFRAIRLATLPLHKMVNITYFYDAECLLDNPFFREPTQECDLCMDTHEVKLMTESKHWLVRRHCQQQQPFVFKPKLVPTVTFEDVVDLYNKNKDVLDTSVARFYSSDQEVPDIGSLFGLKDNDNLKKKTGLSVNWVSKNMVSSQILRKMFPRPEFVPPESEVALEKTLYIDGPKSQLFEVIGGFYQAVFVTIVKGNRKAVFSSVQECSDVCSPLHVDLKEGDIVVFGPAMWRLNIMPNMEDTSIVYVGSFTSTENKMATSTTACEEVLVSNSTACEEVLSSDLKTISIDQKEIHPKSSEIKETCDCSNHMYKYTSFCINHDCPLCKQCIKKHTECCDIIPLEDAISNVKGSDGLQVIIQSLQELEENLKAIKSEKEKNILEIAEQRRNFAEDIIAIRRKIFDHLDVIEKQMLDELKEAESNESKRIKQLVQKIGQNVANVNDMYTTLVYMKKNASELQTFLEMKNAQTQLAQHEEFLQSFININLKKTYIECIIQPEFLNIKSLGSVTVLSKSSNVKIGRKQQKQAQVMMSPSLLSIRNIQQEFVIAFNITDMLSSISGVCVTVQDEYIITCQETSEIMLLQSDGSKKF</sequence>
<proteinExistence type="predicted"/>
<gene>
    <name evidence="11" type="ORF">MEDL_10702</name>
</gene>
<dbReference type="PANTHER" id="PTHR35259">
    <property type="entry name" value="BOMBESIN RECEPTOR-ACTIVATED PROTEIN C6ORF89"/>
    <property type="match status" value="1"/>
</dbReference>
<comment type="caution">
    <text evidence="11">The sequence shown here is derived from an EMBL/GenBank/DDBJ whole genome shotgun (WGS) entry which is preliminary data.</text>
</comment>
<evidence type="ECO:0000256" key="9">
    <source>
        <dbReference type="SAM" id="Coils"/>
    </source>
</evidence>
<evidence type="ECO:0000256" key="1">
    <source>
        <dbReference type="ARBA" id="ARBA00004323"/>
    </source>
</evidence>
<evidence type="ECO:0000256" key="2">
    <source>
        <dbReference type="ARBA" id="ARBA00004496"/>
    </source>
</evidence>
<evidence type="ECO:0000256" key="7">
    <source>
        <dbReference type="ARBA" id="ARBA00023034"/>
    </source>
</evidence>
<evidence type="ECO:0000313" key="12">
    <source>
        <dbReference type="Proteomes" id="UP000683360"/>
    </source>
</evidence>
<keyword evidence="5" id="KW-0735">Signal-anchor</keyword>
<keyword evidence="12" id="KW-1185">Reference proteome</keyword>
<protein>
    <submittedName>
        <fullName evidence="11">Uncharacterized protein</fullName>
    </submittedName>
</protein>
<dbReference type="GO" id="GO:0000139">
    <property type="term" value="C:Golgi membrane"/>
    <property type="evidence" value="ECO:0007669"/>
    <property type="project" value="UniProtKB-SubCell"/>
</dbReference>
<feature type="coiled-coil region" evidence="9">
    <location>
        <begin position="463"/>
        <end position="490"/>
    </location>
</feature>
<dbReference type="PANTHER" id="PTHR35259:SF1">
    <property type="entry name" value="BOMBESIN RECEPTOR-ACTIVATED PROTEIN C6ORF89"/>
    <property type="match status" value="1"/>
</dbReference>
<dbReference type="Proteomes" id="UP000683360">
    <property type="component" value="Unassembled WGS sequence"/>
</dbReference>
<reference evidence="11" key="1">
    <citation type="submission" date="2021-03" db="EMBL/GenBank/DDBJ databases">
        <authorList>
            <person name="Bekaert M."/>
        </authorList>
    </citation>
    <scope>NUCLEOTIDE SEQUENCE</scope>
</reference>